<reference evidence="2" key="1">
    <citation type="submission" date="2021-01" db="EMBL/GenBank/DDBJ databases">
        <authorList>
            <person name="Corre E."/>
            <person name="Pelletier E."/>
            <person name="Niang G."/>
            <person name="Scheremetjew M."/>
            <person name="Finn R."/>
            <person name="Kale V."/>
            <person name="Holt S."/>
            <person name="Cochrane G."/>
            <person name="Meng A."/>
            <person name="Brown T."/>
            <person name="Cohen L."/>
        </authorList>
    </citation>
    <scope>NUCLEOTIDE SEQUENCE</scope>
    <source>
        <strain evidence="2">NIES-2562</strain>
    </source>
</reference>
<feature type="compositionally biased region" description="Basic and acidic residues" evidence="1">
    <location>
        <begin position="1"/>
        <end position="11"/>
    </location>
</feature>
<dbReference type="EMBL" id="HBIB01002232">
    <property type="protein sequence ID" value="CAE0239365.1"/>
    <property type="molecule type" value="Transcribed_RNA"/>
</dbReference>
<gene>
    <name evidence="2" type="ORF">PBIL07802_LOCUS1511</name>
    <name evidence="3" type="ORF">PBIL07802_LOCUS1513</name>
</gene>
<proteinExistence type="predicted"/>
<protein>
    <submittedName>
        <fullName evidence="2">Uncharacterized protein</fullName>
    </submittedName>
</protein>
<name>A0A7S3CWH8_9EUKA</name>
<organism evidence="2">
    <name type="scientific">Palpitomonas bilix</name>
    <dbReference type="NCBI Taxonomy" id="652834"/>
    <lineage>
        <taxon>Eukaryota</taxon>
        <taxon>Eukaryota incertae sedis</taxon>
    </lineage>
</organism>
<dbReference type="AlphaFoldDB" id="A0A7S3CWH8"/>
<accession>A0A7S3CWH8</accession>
<evidence type="ECO:0000313" key="3">
    <source>
        <dbReference type="EMBL" id="CAE0239365.1"/>
    </source>
</evidence>
<dbReference type="EMBL" id="HBIB01002230">
    <property type="protein sequence ID" value="CAE0239363.1"/>
    <property type="molecule type" value="Transcribed_RNA"/>
</dbReference>
<sequence length="115" mass="12300">MRWEEEKKVSMDESNNTSCALNIGVATYSQPQSTPPSPPHSVAHPQLEKRQGQGREGGSGRGGKNEKRAGGISHLLQVHATKGLAHGLRDGAHRLGDLASADGLFKSGRDSIHLR</sequence>
<evidence type="ECO:0000313" key="2">
    <source>
        <dbReference type="EMBL" id="CAE0239363.1"/>
    </source>
</evidence>
<evidence type="ECO:0000256" key="1">
    <source>
        <dbReference type="SAM" id="MobiDB-lite"/>
    </source>
</evidence>
<feature type="region of interest" description="Disordered" evidence="1">
    <location>
        <begin position="1"/>
        <end position="72"/>
    </location>
</feature>